<feature type="domain" description="DDE" evidence="1">
    <location>
        <begin position="1"/>
        <end position="123"/>
    </location>
</feature>
<keyword evidence="3" id="KW-1185">Reference proteome</keyword>
<accession>A0ABQ3XSW9</accession>
<gene>
    <name evidence="2" type="ORF">Aco03nite_099930</name>
</gene>
<dbReference type="InterPro" id="IPR052183">
    <property type="entry name" value="IS_Transposase"/>
</dbReference>
<protein>
    <recommendedName>
        <fullName evidence="1">DDE domain-containing protein</fullName>
    </recommendedName>
</protein>
<dbReference type="PANTHER" id="PTHR35528:SF3">
    <property type="entry name" value="BLL1675 PROTEIN"/>
    <property type="match status" value="1"/>
</dbReference>
<dbReference type="PANTHER" id="PTHR35528">
    <property type="entry name" value="BLL1675 PROTEIN"/>
    <property type="match status" value="1"/>
</dbReference>
<comment type="caution">
    <text evidence="2">The sequence shown here is derived from an EMBL/GenBank/DDBJ whole genome shotgun (WGS) entry which is preliminary data.</text>
</comment>
<organism evidence="2 3">
    <name type="scientific">Actinoplanes couchii</name>
    <dbReference type="NCBI Taxonomy" id="403638"/>
    <lineage>
        <taxon>Bacteria</taxon>
        <taxon>Bacillati</taxon>
        <taxon>Actinomycetota</taxon>
        <taxon>Actinomycetes</taxon>
        <taxon>Micromonosporales</taxon>
        <taxon>Micromonosporaceae</taxon>
        <taxon>Actinoplanes</taxon>
    </lineage>
</organism>
<sequence length="147" mass="16522">MKVTGVWRYVYRAIDQHGQVIDVPVSARRDAVAARRFFTYTLKALKTIPVEVVTDAAAVYPAVLADLLPAAWHHVEQYANNPIEADHRRLKHRLRPMHGLQTDRTAQTMIAGHAIIQNPRRGHYEIATGTPPRLRLVAAFTELATAI</sequence>
<dbReference type="Pfam" id="PF13610">
    <property type="entry name" value="DDE_Tnp_IS240"/>
    <property type="match status" value="1"/>
</dbReference>
<evidence type="ECO:0000313" key="2">
    <source>
        <dbReference type="EMBL" id="GID61589.1"/>
    </source>
</evidence>
<dbReference type="InterPro" id="IPR032874">
    <property type="entry name" value="DDE_dom"/>
</dbReference>
<evidence type="ECO:0000313" key="3">
    <source>
        <dbReference type="Proteomes" id="UP000612282"/>
    </source>
</evidence>
<evidence type="ECO:0000259" key="1">
    <source>
        <dbReference type="Pfam" id="PF13610"/>
    </source>
</evidence>
<dbReference type="EMBL" id="BOMG01000130">
    <property type="protein sequence ID" value="GID61589.1"/>
    <property type="molecule type" value="Genomic_DNA"/>
</dbReference>
<name>A0ABQ3XSW9_9ACTN</name>
<dbReference type="Proteomes" id="UP000612282">
    <property type="component" value="Unassembled WGS sequence"/>
</dbReference>
<reference evidence="2 3" key="1">
    <citation type="submission" date="2021-01" db="EMBL/GenBank/DDBJ databases">
        <title>Whole genome shotgun sequence of Actinoplanes couchii NBRC 106145.</title>
        <authorList>
            <person name="Komaki H."/>
            <person name="Tamura T."/>
        </authorList>
    </citation>
    <scope>NUCLEOTIDE SEQUENCE [LARGE SCALE GENOMIC DNA]</scope>
    <source>
        <strain evidence="2 3">NBRC 106145</strain>
    </source>
</reference>
<proteinExistence type="predicted"/>